<evidence type="ECO:0000313" key="4">
    <source>
        <dbReference type="EMBL" id="MDD7967256.1"/>
    </source>
</evidence>
<dbReference type="Pfam" id="PF17940">
    <property type="entry name" value="TetR_C_31"/>
    <property type="match status" value="1"/>
</dbReference>
<dbReference type="SUPFAM" id="SSF46689">
    <property type="entry name" value="Homeodomain-like"/>
    <property type="match status" value="1"/>
</dbReference>
<evidence type="ECO:0000313" key="5">
    <source>
        <dbReference type="Proteomes" id="UP001300763"/>
    </source>
</evidence>
<feature type="DNA-binding region" description="H-T-H motif" evidence="2">
    <location>
        <begin position="24"/>
        <end position="43"/>
    </location>
</feature>
<dbReference type="PROSITE" id="PS50977">
    <property type="entry name" value="HTH_TETR_2"/>
    <property type="match status" value="1"/>
</dbReference>
<organism evidence="4 5">
    <name type="scientific">Actinomycetospora lemnae</name>
    <dbReference type="NCBI Taxonomy" id="3019891"/>
    <lineage>
        <taxon>Bacteria</taxon>
        <taxon>Bacillati</taxon>
        <taxon>Actinomycetota</taxon>
        <taxon>Actinomycetes</taxon>
        <taxon>Pseudonocardiales</taxon>
        <taxon>Pseudonocardiaceae</taxon>
        <taxon>Actinomycetospora</taxon>
    </lineage>
</organism>
<evidence type="ECO:0000259" key="3">
    <source>
        <dbReference type="PROSITE" id="PS50977"/>
    </source>
</evidence>
<protein>
    <submittedName>
        <fullName evidence="4">TetR family transcriptional regulator</fullName>
    </submittedName>
</protein>
<name>A0ABT5SWL5_9PSEU</name>
<dbReference type="Proteomes" id="UP001300763">
    <property type="component" value="Unassembled WGS sequence"/>
</dbReference>
<dbReference type="RefSeq" id="WP_274201779.1">
    <property type="nucleotide sequence ID" value="NZ_JAQZAO010000007.1"/>
</dbReference>
<feature type="domain" description="HTH tetR-type" evidence="3">
    <location>
        <begin position="1"/>
        <end position="61"/>
    </location>
</feature>
<reference evidence="4 5" key="1">
    <citation type="submission" date="2023-02" db="EMBL/GenBank/DDBJ databases">
        <title>Genome sequencing required for Actinomycetospora new species description.</title>
        <authorList>
            <person name="Saimee Y."/>
            <person name="Duangmal K."/>
        </authorList>
    </citation>
    <scope>NUCLEOTIDE SEQUENCE [LARGE SCALE GENOMIC DNA]</scope>
    <source>
        <strain evidence="4 5">DW7H6</strain>
    </source>
</reference>
<sequence length="188" mass="19791">MDRRDVLADAAITVLARAGSRGLTHRAVDAAAGLAEGTSSYYFRTRSALLQACVERMAARTLAEMPAGTGAPATVDDLVAVCIATVGRWLAHDHERLLARWELALESTRRPELEAALRAAGARVRERVAATLDGLGIADPARRADDLVACLDGLAFDQLAGAGRPPRDAAGLRASITDVVHGFTAPRA</sequence>
<dbReference type="SUPFAM" id="SSF48498">
    <property type="entry name" value="Tetracyclin repressor-like, C-terminal domain"/>
    <property type="match status" value="1"/>
</dbReference>
<keyword evidence="5" id="KW-1185">Reference proteome</keyword>
<evidence type="ECO:0000256" key="1">
    <source>
        <dbReference type="ARBA" id="ARBA00023125"/>
    </source>
</evidence>
<dbReference type="EMBL" id="JAQZAO010000007">
    <property type="protein sequence ID" value="MDD7967256.1"/>
    <property type="molecule type" value="Genomic_DNA"/>
</dbReference>
<dbReference type="InterPro" id="IPR036271">
    <property type="entry name" value="Tet_transcr_reg_TetR-rel_C_sf"/>
</dbReference>
<proteinExistence type="predicted"/>
<gene>
    <name evidence="4" type="ORF">PGB27_18115</name>
</gene>
<evidence type="ECO:0000256" key="2">
    <source>
        <dbReference type="PROSITE-ProRule" id="PRU00335"/>
    </source>
</evidence>
<accession>A0ABT5SWL5</accession>
<comment type="caution">
    <text evidence="4">The sequence shown here is derived from an EMBL/GenBank/DDBJ whole genome shotgun (WGS) entry which is preliminary data.</text>
</comment>
<dbReference type="Gene3D" id="1.10.357.10">
    <property type="entry name" value="Tetracycline Repressor, domain 2"/>
    <property type="match status" value="1"/>
</dbReference>
<dbReference type="InterPro" id="IPR009057">
    <property type="entry name" value="Homeodomain-like_sf"/>
</dbReference>
<dbReference type="InterPro" id="IPR041583">
    <property type="entry name" value="TetR_C_31"/>
</dbReference>
<keyword evidence="1 2" id="KW-0238">DNA-binding</keyword>
<dbReference type="InterPro" id="IPR001647">
    <property type="entry name" value="HTH_TetR"/>
</dbReference>